<accession>A0A176S436</accession>
<protein>
    <submittedName>
        <fullName evidence="1">Uncharacterized protein</fullName>
    </submittedName>
</protein>
<name>A0A176S436_9GAMM</name>
<feature type="non-terminal residue" evidence="1">
    <location>
        <position position="309"/>
    </location>
</feature>
<dbReference type="AlphaFoldDB" id="A0A176S436"/>
<sequence>MIGITIATLGLPIASWADNDDRANFSTATGTLHIPKLNVDGVNILNSLEVKFDFATQQFSIEGFTPVPTSPIELEQLDDNSYRFNAIAGQSYVVELFNVPRSWEEIGGNNCTGDHTGKRGVGLKITDSSSTEIAKQCERQGFGNVHNSMKFDVGVGGEIQIDVVPNSADVDISGKFNIRVQAEHDDPSVAWDAHFEPNNLAVNAYPIGIGAQNALTSQMEERNISFGTSNADFDWYHFDATAGQHYLIEVFNVIRLLETEGGNNCTSDHRSKNGVGLKITDSLFTDIESVCEPSGTGNVHNRIQFKSGL</sequence>
<dbReference type="EMBL" id="LUTY01000745">
    <property type="protein sequence ID" value="OAD22780.1"/>
    <property type="molecule type" value="Genomic_DNA"/>
</dbReference>
<reference evidence="1 2" key="1">
    <citation type="submission" date="2016-05" db="EMBL/GenBank/DDBJ databases">
        <title>Single-cell genome of chain-forming Candidatus Thiomargarita nelsonii and comparison to other large sulfur-oxidizing bacteria.</title>
        <authorList>
            <person name="Winkel M."/>
            <person name="Salman V."/>
            <person name="Woyke T."/>
            <person name="Schulz-Vogt H."/>
            <person name="Richter M."/>
            <person name="Flood B."/>
            <person name="Bailey J."/>
            <person name="Amann R."/>
            <person name="Mussmann M."/>
        </authorList>
    </citation>
    <scope>NUCLEOTIDE SEQUENCE [LARGE SCALE GENOMIC DNA]</scope>
    <source>
        <strain evidence="1 2">THI036</strain>
    </source>
</reference>
<keyword evidence="2" id="KW-1185">Reference proteome</keyword>
<evidence type="ECO:0000313" key="2">
    <source>
        <dbReference type="Proteomes" id="UP000076962"/>
    </source>
</evidence>
<comment type="caution">
    <text evidence="1">The sequence shown here is derived from an EMBL/GenBank/DDBJ whole genome shotgun (WGS) entry which is preliminary data.</text>
</comment>
<organism evidence="1 2">
    <name type="scientific">Candidatus Thiomargarita nelsonii</name>
    <dbReference type="NCBI Taxonomy" id="1003181"/>
    <lineage>
        <taxon>Bacteria</taxon>
        <taxon>Pseudomonadati</taxon>
        <taxon>Pseudomonadota</taxon>
        <taxon>Gammaproteobacteria</taxon>
        <taxon>Thiotrichales</taxon>
        <taxon>Thiotrichaceae</taxon>
        <taxon>Thiomargarita</taxon>
    </lineage>
</organism>
<dbReference type="Proteomes" id="UP000076962">
    <property type="component" value="Unassembled WGS sequence"/>
</dbReference>
<proteinExistence type="predicted"/>
<gene>
    <name evidence="1" type="ORF">THIOM_001405</name>
</gene>
<evidence type="ECO:0000313" key="1">
    <source>
        <dbReference type="EMBL" id="OAD22780.1"/>
    </source>
</evidence>